<name>A0A2K8KM46_9MOLU</name>
<dbReference type="SUPFAM" id="SSF52540">
    <property type="entry name" value="P-loop containing nucleoside triphosphate hydrolases"/>
    <property type="match status" value="1"/>
</dbReference>
<dbReference type="Gene3D" id="3.40.50.300">
    <property type="entry name" value="P-loop containing nucleotide triphosphate hydrolases"/>
    <property type="match status" value="3"/>
</dbReference>
<keyword evidence="6" id="KW-0175">Coiled coil</keyword>
<evidence type="ECO:0000259" key="8">
    <source>
        <dbReference type="Pfam" id="PF13087"/>
    </source>
</evidence>
<sequence length="1282" mass="148628">MGNIIVNNGSKTLFIDFSYLQNVLFKDNLAQLYLIVEKLGIEGVNSFQEFQNILRNALCKSAFICLIDDKARTFSSKNTEKQVFDAIIRIEFNTDTQRKLPKNTFIGFFVNINPEEPYLTVVSIFQTRLKPVAQDFETIIEDCPIQIINYKGQIAPEELLRRGIINSETIGEINKLQSNFEAEKTRWLNYLDFSMDFLNLQRKNSLPYLNSKALEFIKIDKRDLTETIADKQMSFSEKSSSAYFELKFEGIIKNSRIKYEVVSAIMIEILCDQVEKLNRLKKMQELALVPFAMNKAFPPIYNLQKNIHEIFEFNFERTRETTEIVGINTYIAATAQSKTLQEYWKEKGEIIFGSTKELRYCETEFSKELQEWKVYGLLYEVNGELEPSLFNAPNNINKLNCGYLAYVGIGEDVLIDRCRQVLKRISEGNIKNPYLVNYLFNTKLIQLSDQSNEIEIADEEFYFSLNREQKDAVIKALNSKDIFMLQGPPGTGKTQVICEIIYQLSKMDRKILVSSQNHQAINNVITRLPFEPNINRVRLVNQLNLKSSEKNNFSPERVVYNYYKSIAKSIYDDTQVEETTIIEFNEIENKLEALLNANRGYHQSSTQLRTLNKQISDIDNEISSIKEQEIAQIRQKNELDDEIFNVENLITEFNDLEFKSAVHISENILKTYETEVQFLMDEFTLNNFDYKINKQDLFSEIKKLSNKVLFENHIFAGIVEAKKNIQKFKRNAEFELATQEEQRLNGLENLLLKETQLQDYLEILNKFKGALKILKTDLTYQLQKVAERKSTKENMAALEVRKNDLQVSRAKISEQTGATGQELRELIRFVNHKFDLQMQITDVDLENDIKNQLKKYNDKLQNSIRRKKEFKNLFESISDYAQTSYGITNNWEQEIPTNKFTNQMIQESKKYTSGIINKLVNIYGMTLTSSNLFKYNNDNFAKKMGLEEISLKTMDVDTVIIDEASKATLIEILMPLIYGKSLILVGDYRQLPPILKLQQADVDQVNEVTGKDYSYNQMFELLDKSIFKNLIAANNSSLTTMLKTQYRSHQQIMDVVNKFYDQELRVDQEVSEQKRHDLNVFNKYNNEIINSKSSVYWIDSTNDVGGEVHYEKSLETSTSLYNDLEIDLTVEVMKRIDETLATKELKTKPSLAVISFYGLHVSKLNRELKKAKFKNFDFVVSTVDDFQGKEADYVIVNMVRNPKNISSKSGRDFLRKYERINVAFSRARELLIVIGAQRAVKDISVKIPTVADINVSNTFEVYADIIAKIEHDGGLLQVQEIL</sequence>
<feature type="domain" description="DNA2/NAM7 helicase-like C-terminal" evidence="8">
    <location>
        <begin position="1022"/>
        <end position="1237"/>
    </location>
</feature>
<dbReference type="InterPro" id="IPR027417">
    <property type="entry name" value="P-loop_NTPase"/>
</dbReference>
<keyword evidence="5" id="KW-0067">ATP-binding</keyword>
<dbReference type="CDD" id="cd18808">
    <property type="entry name" value="SF1_C_Upf1"/>
    <property type="match status" value="1"/>
</dbReference>
<dbReference type="Proteomes" id="UP000231179">
    <property type="component" value="Chromosome"/>
</dbReference>
<dbReference type="InterPro" id="IPR041677">
    <property type="entry name" value="DNA2/NAM7_AAA_11"/>
</dbReference>
<dbReference type="GO" id="GO:0016787">
    <property type="term" value="F:hydrolase activity"/>
    <property type="evidence" value="ECO:0007669"/>
    <property type="project" value="UniProtKB-KW"/>
</dbReference>
<keyword evidence="2" id="KW-0547">Nucleotide-binding</keyword>
<reference evidence="9 10" key="1">
    <citation type="submission" date="2017-11" db="EMBL/GenBank/DDBJ databases">
        <title>Complete genome sequence of Spiroplasma clarkii CN-5 (DSM 19994).</title>
        <authorList>
            <person name="Tsai Y.-M."/>
            <person name="Chang A."/>
            <person name="Lo W.-S."/>
            <person name="Kuo C.-H."/>
        </authorList>
    </citation>
    <scope>NUCLEOTIDE SEQUENCE [LARGE SCALE GENOMIC DNA]</scope>
    <source>
        <strain evidence="9 10">CN-5</strain>
    </source>
</reference>
<proteinExistence type="inferred from homology"/>
<dbReference type="GO" id="GO:0043139">
    <property type="term" value="F:5'-3' DNA helicase activity"/>
    <property type="evidence" value="ECO:0007669"/>
    <property type="project" value="TreeGrafter"/>
</dbReference>
<dbReference type="InterPro" id="IPR050534">
    <property type="entry name" value="Coronavir_polyprotein_1ab"/>
</dbReference>
<organism evidence="9 10">
    <name type="scientific">Spiroplasma clarkii</name>
    <dbReference type="NCBI Taxonomy" id="2139"/>
    <lineage>
        <taxon>Bacteria</taxon>
        <taxon>Bacillati</taxon>
        <taxon>Mycoplasmatota</taxon>
        <taxon>Mollicutes</taxon>
        <taxon>Entomoplasmatales</taxon>
        <taxon>Spiroplasmataceae</taxon>
        <taxon>Spiroplasma</taxon>
    </lineage>
</organism>
<evidence type="ECO:0000256" key="5">
    <source>
        <dbReference type="ARBA" id="ARBA00022840"/>
    </source>
</evidence>
<dbReference type="Pfam" id="PF13086">
    <property type="entry name" value="AAA_11"/>
    <property type="match status" value="2"/>
</dbReference>
<evidence type="ECO:0000256" key="2">
    <source>
        <dbReference type="ARBA" id="ARBA00022741"/>
    </source>
</evidence>
<evidence type="ECO:0000313" key="9">
    <source>
        <dbReference type="EMBL" id="ATX71511.1"/>
    </source>
</evidence>
<dbReference type="PANTHER" id="PTHR43788:SF8">
    <property type="entry name" value="DNA-BINDING PROTEIN SMUBP-2"/>
    <property type="match status" value="1"/>
</dbReference>
<gene>
    <name evidence="9" type="ORF">SCLAR_v1c12110</name>
</gene>
<keyword evidence="10" id="KW-1185">Reference proteome</keyword>
<dbReference type="InterPro" id="IPR047187">
    <property type="entry name" value="SF1_C_Upf1"/>
</dbReference>
<evidence type="ECO:0000256" key="6">
    <source>
        <dbReference type="SAM" id="Coils"/>
    </source>
</evidence>
<evidence type="ECO:0000256" key="3">
    <source>
        <dbReference type="ARBA" id="ARBA00022801"/>
    </source>
</evidence>
<dbReference type="Pfam" id="PF13087">
    <property type="entry name" value="AAA_12"/>
    <property type="match status" value="1"/>
</dbReference>
<evidence type="ECO:0000256" key="1">
    <source>
        <dbReference type="ARBA" id="ARBA00007913"/>
    </source>
</evidence>
<feature type="domain" description="DNA2/NAM7 helicase helicase" evidence="7">
    <location>
        <begin position="465"/>
        <end position="633"/>
    </location>
</feature>
<comment type="similarity">
    <text evidence="1">Belongs to the DNA2/NAM7 helicase family.</text>
</comment>
<dbReference type="InterPro" id="IPR041679">
    <property type="entry name" value="DNA2/NAM7-like_C"/>
</dbReference>
<feature type="coiled-coil region" evidence="6">
    <location>
        <begin position="846"/>
        <end position="873"/>
    </location>
</feature>
<dbReference type="CDD" id="cd17934">
    <property type="entry name" value="DEXXQc_Upf1-like"/>
    <property type="match status" value="1"/>
</dbReference>
<protein>
    <submittedName>
        <fullName evidence="9">Superfamily I DNA/RNA helicase</fullName>
    </submittedName>
</protein>
<keyword evidence="4 9" id="KW-0347">Helicase</keyword>
<evidence type="ECO:0000313" key="10">
    <source>
        <dbReference type="Proteomes" id="UP000231179"/>
    </source>
</evidence>
<dbReference type="RefSeq" id="WP_100255043.1">
    <property type="nucleotide sequence ID" value="NZ_CP024870.1"/>
</dbReference>
<dbReference type="GO" id="GO:0005524">
    <property type="term" value="F:ATP binding"/>
    <property type="evidence" value="ECO:0007669"/>
    <property type="project" value="UniProtKB-KW"/>
</dbReference>
<accession>A0A2K8KM46</accession>
<keyword evidence="3" id="KW-0378">Hydrolase</keyword>
<dbReference type="EMBL" id="CP024870">
    <property type="protein sequence ID" value="ATX71511.1"/>
    <property type="molecule type" value="Genomic_DNA"/>
</dbReference>
<feature type="coiled-coil region" evidence="6">
    <location>
        <begin position="788"/>
        <end position="815"/>
    </location>
</feature>
<evidence type="ECO:0000256" key="4">
    <source>
        <dbReference type="ARBA" id="ARBA00022806"/>
    </source>
</evidence>
<dbReference type="PANTHER" id="PTHR43788">
    <property type="entry name" value="DNA2/NAM7 HELICASE FAMILY MEMBER"/>
    <property type="match status" value="1"/>
</dbReference>
<feature type="domain" description="DNA2/NAM7 helicase helicase" evidence="7">
    <location>
        <begin position="827"/>
        <end position="995"/>
    </location>
</feature>
<evidence type="ECO:0000259" key="7">
    <source>
        <dbReference type="Pfam" id="PF13086"/>
    </source>
</evidence>